<gene>
    <name evidence="2" type="ORF">PCOR1329_LOCUS58182</name>
</gene>
<feature type="compositionally biased region" description="Basic and acidic residues" evidence="1">
    <location>
        <begin position="1189"/>
        <end position="1220"/>
    </location>
</feature>
<feature type="region of interest" description="Disordered" evidence="1">
    <location>
        <begin position="1132"/>
        <end position="1232"/>
    </location>
</feature>
<protein>
    <submittedName>
        <fullName evidence="2">Uncharacterized protein</fullName>
    </submittedName>
</protein>
<evidence type="ECO:0000256" key="1">
    <source>
        <dbReference type="SAM" id="MobiDB-lite"/>
    </source>
</evidence>
<reference evidence="2" key="1">
    <citation type="submission" date="2023-10" db="EMBL/GenBank/DDBJ databases">
        <authorList>
            <person name="Chen Y."/>
            <person name="Shah S."/>
            <person name="Dougan E. K."/>
            <person name="Thang M."/>
            <person name="Chan C."/>
        </authorList>
    </citation>
    <scope>NUCLEOTIDE SEQUENCE [LARGE SCALE GENOMIC DNA]</scope>
</reference>
<feature type="region of interest" description="Disordered" evidence="1">
    <location>
        <begin position="293"/>
        <end position="323"/>
    </location>
</feature>
<feature type="compositionally biased region" description="Basic and acidic residues" evidence="1">
    <location>
        <begin position="1171"/>
        <end position="1182"/>
    </location>
</feature>
<proteinExistence type="predicted"/>
<evidence type="ECO:0000313" key="3">
    <source>
        <dbReference type="Proteomes" id="UP001189429"/>
    </source>
</evidence>
<keyword evidence="3" id="KW-1185">Reference proteome</keyword>
<comment type="caution">
    <text evidence="2">The sequence shown here is derived from an EMBL/GenBank/DDBJ whole genome shotgun (WGS) entry which is preliminary data.</text>
</comment>
<feature type="compositionally biased region" description="Low complexity" evidence="1">
    <location>
        <begin position="1132"/>
        <end position="1146"/>
    </location>
</feature>
<feature type="region of interest" description="Disordered" evidence="1">
    <location>
        <begin position="1"/>
        <end position="36"/>
    </location>
</feature>
<sequence length="1232" mass="136674">MEAPGGAAVKRVKAESGDESETREEDAAAGPHRSRRGKGAVGAAALCVIIRTCVTCVHSTNEPNPFTSGPHKDWAHWPWAHGESGAPIGKQCRVCSMAFILAGFNLKYKGLKELYRDMKTSKTLTDEFVNCGKKLIHLANDGVIKTRVKGSLKDEVSAIMGEIRTKTVEVIKRTGVHVKERFRAVTLTRWKKKYPSSDPKAEGMLMKELEIHGEKQMCVFVRQLPAGEFDVEVDESLETLLRETYDNGKLSLRDNQQSDMVGRLQRGQVAQLMPDQDGKEIPDERMVQKKYGKLAEEQRSRSPRGAGGADKKGRGKGSIIPSDPNEILKRDKFFEVENIFKDVVERLMQEPFDSTLISMGDAKEFQQEGKKLLTKLQGVQKDIVRVETLVSRRQNTPQEVTNKVKALRTKVRHMIYVMTELLSVNKAVDTERLNTCIGILSADDADPGTAMKVMLFRSVCADLVRFDKTETLKAELDLEDGFCARYQIGAKSDRQLVNKYVVESGLFKILDLIAGKKSDADRNVLQRAICLCEAAKDSVPDEMSQCLRSCIVIFGSAEDGVDFAVQETEADAAQEKKRDTASAGFMKTIMHHESWPRILSMARAAIAEKKKRTSGQNLTRQLQTSFAKLLSQADFSSSVDLADAESFKSSLANVLADIKESDPNDPPVQKFVEFLKAHKQATLQALGQAAGERGGVIDSLLECTEKEILETRKCNTKKFLERVREFVQASSVHVELVQAKPWRYKSEHIEDAVTSNVKAENTAGQYVELLCLLCDCAAQHDNVSDESSNFFGVVHSMNKLVEQMGDEIGPDLREMINRFKDKFNVEGRGKLDANEKYLPDLRRRSAIAISKVINPDKPGELDAEVANAAVGLEPLLHKAQQALALIKEGDDDCMVAEVIFNESVIKIAQFHHQIGDFGVNTATPPDAFLKPCAKLVHSALKTPGGAEKIQQFMLKIFPTLDADKVESFSQWIVGVLEYAADYVDNRLEVINAKAEEADAALDVLTDEYDIQSSTHAITEAYKAARIALKKVIGELTEATAKYDLPLGRYPIIESGDRKVGTALEKICYWGVNSLLKKEDIENEKTGKDARKVLRDIWVNQILAKGFQPPADITANVTNVLAVDKKTLKSKKAAGTMGDAAADGCADPQTKKKAKAQQVPGTGGEEATVEPIEQKKERKDKGAQPKQKKDKKENKEKKEKKEKKGDKKDKKTDKTRTTDKKEKKRRKGAGDID</sequence>
<accession>A0ABN9VLY0</accession>
<dbReference type="EMBL" id="CAUYUJ010017205">
    <property type="protein sequence ID" value="CAK0872821.1"/>
    <property type="molecule type" value="Genomic_DNA"/>
</dbReference>
<name>A0ABN9VLY0_9DINO</name>
<evidence type="ECO:0000313" key="2">
    <source>
        <dbReference type="EMBL" id="CAK0872821.1"/>
    </source>
</evidence>
<dbReference type="Proteomes" id="UP001189429">
    <property type="component" value="Unassembled WGS sequence"/>
</dbReference>
<organism evidence="2 3">
    <name type="scientific">Prorocentrum cordatum</name>
    <dbReference type="NCBI Taxonomy" id="2364126"/>
    <lineage>
        <taxon>Eukaryota</taxon>
        <taxon>Sar</taxon>
        <taxon>Alveolata</taxon>
        <taxon>Dinophyceae</taxon>
        <taxon>Prorocentrales</taxon>
        <taxon>Prorocentraceae</taxon>
        <taxon>Prorocentrum</taxon>
    </lineage>
</organism>